<evidence type="ECO:0000313" key="3">
    <source>
        <dbReference type="Proteomes" id="UP001158598"/>
    </source>
</evidence>
<dbReference type="Proteomes" id="UP001158598">
    <property type="component" value="Chromosome"/>
</dbReference>
<organism evidence="2 3">
    <name type="scientific">Methylococcus capsulatus</name>
    <dbReference type="NCBI Taxonomy" id="414"/>
    <lineage>
        <taxon>Bacteria</taxon>
        <taxon>Pseudomonadati</taxon>
        <taxon>Pseudomonadota</taxon>
        <taxon>Gammaproteobacteria</taxon>
        <taxon>Methylococcales</taxon>
        <taxon>Methylococcaceae</taxon>
        <taxon>Methylococcus</taxon>
    </lineage>
</organism>
<dbReference type="EMBL" id="OX458332">
    <property type="protein sequence ID" value="CAI8735836.1"/>
    <property type="molecule type" value="Genomic_DNA"/>
</dbReference>
<accession>A0AA35UMW5</accession>
<gene>
    <name evidence="2" type="ORF">MCNOR_0368</name>
</gene>
<protein>
    <recommendedName>
        <fullName evidence="4">Transposase</fullName>
    </recommendedName>
</protein>
<evidence type="ECO:0000313" key="2">
    <source>
        <dbReference type="EMBL" id="CAI8735836.1"/>
    </source>
</evidence>
<name>A0AA35UMW5_METCP</name>
<evidence type="ECO:0008006" key="4">
    <source>
        <dbReference type="Google" id="ProtNLM"/>
    </source>
</evidence>
<feature type="region of interest" description="Disordered" evidence="1">
    <location>
        <begin position="78"/>
        <end position="101"/>
    </location>
</feature>
<proteinExistence type="predicted"/>
<dbReference type="AlphaFoldDB" id="A0AA35UMW5"/>
<sequence length="126" mass="14275">MESIGPKIGCVPQTLLERVKRQQVDAGGRERLRQFERENKELRRVNDILKAASAFFARAELDRRHGVESLWEPWRRALPETEGAEADAGRRGPPKARTSPVFCSRGGRGCPVGFRKKMATFQKKPC</sequence>
<reference evidence="2" key="1">
    <citation type="submission" date="2023-03" db="EMBL/GenBank/DDBJ databases">
        <authorList>
            <person name="Pearce D."/>
        </authorList>
    </citation>
    <scope>NUCLEOTIDE SEQUENCE</scope>
    <source>
        <strain evidence="2">Mc</strain>
    </source>
</reference>
<evidence type="ECO:0000256" key="1">
    <source>
        <dbReference type="SAM" id="MobiDB-lite"/>
    </source>
</evidence>